<proteinExistence type="predicted"/>
<dbReference type="Gene3D" id="3.90.1300.10">
    <property type="entry name" value="Amidase signature (AS) domain"/>
    <property type="match status" value="1"/>
</dbReference>
<dbReference type="InterPro" id="IPR023631">
    <property type="entry name" value="Amidase_dom"/>
</dbReference>
<dbReference type="InterPro" id="IPR000120">
    <property type="entry name" value="Amidase"/>
</dbReference>
<name>A0A2N9L840_9BACT</name>
<dbReference type="SUPFAM" id="SSF75304">
    <property type="entry name" value="Amidase signature (AS) enzymes"/>
    <property type="match status" value="1"/>
</dbReference>
<keyword evidence="2" id="KW-0436">Ligase</keyword>
<feature type="domain" description="Amidase" evidence="1">
    <location>
        <begin position="27"/>
        <end position="425"/>
    </location>
</feature>
<dbReference type="PANTHER" id="PTHR11895">
    <property type="entry name" value="TRANSAMIDASE"/>
    <property type="match status" value="1"/>
</dbReference>
<protein>
    <submittedName>
        <fullName evidence="2">Putative Aspartyl/glutamyl-tRNA(Asn/Gln) amidotransferase subunit A</fullName>
        <ecNumber evidence="2">6.3.5.-</ecNumber>
    </submittedName>
</protein>
<dbReference type="Proteomes" id="UP000239735">
    <property type="component" value="Unassembled WGS sequence"/>
</dbReference>
<keyword evidence="2" id="KW-0808">Transferase</keyword>
<evidence type="ECO:0000313" key="3">
    <source>
        <dbReference type="Proteomes" id="UP000239735"/>
    </source>
</evidence>
<dbReference type="Pfam" id="PF01425">
    <property type="entry name" value="Amidase"/>
    <property type="match status" value="1"/>
</dbReference>
<dbReference type="EC" id="6.3.5.-" evidence="2"/>
<dbReference type="PANTHER" id="PTHR11895:SF176">
    <property type="entry name" value="AMIDASE AMID-RELATED"/>
    <property type="match status" value="1"/>
</dbReference>
<dbReference type="InterPro" id="IPR036928">
    <property type="entry name" value="AS_sf"/>
</dbReference>
<sequence length="443" mass="47245">MSGSYSTIHELRTSLASGALRPSELAKAALARSNQNAGHNTYLWQDAAWTLAEAARAEGMPRSTGGPFDDGQPPLWGIPVAVKDCFDLAATPTTCGTRFYRDLNGIATRDSWLVEQLRAAGAVIVGKTHLHALAYGITGENPEFGDCMQPHDAGALTGGSSSGAVASVQEGSAVAAIGTDTGGSVRAPAALGGLAGYRSTLGRGDWRGGTHLAESFDTMGWLFRDLRDAPLLAAPFAPAQIAPPQRFSRFTFVADSFLRDCEPEIVEAFHSMIRELEELGLAGQSIDIAWWADSIEIFAPLQASEAARLHAGNYERSDFLPQEPSITDRIKWGASFRPDEIAAFSRRHADFRARMDDLLAAHELVLMPSTPVARLAAGADHSQTRSRLLRYTSPFSLAGVPAIAIPCAHGGMQLAAAREADESLLQLGAQLGAHRKAEGVREC</sequence>
<dbReference type="GO" id="GO:0016874">
    <property type="term" value="F:ligase activity"/>
    <property type="evidence" value="ECO:0007669"/>
    <property type="project" value="UniProtKB-KW"/>
</dbReference>
<evidence type="ECO:0000259" key="1">
    <source>
        <dbReference type="Pfam" id="PF01425"/>
    </source>
</evidence>
<dbReference type="EMBL" id="OKRB01000078">
    <property type="protein sequence ID" value="SPE19155.1"/>
    <property type="molecule type" value="Genomic_DNA"/>
</dbReference>
<reference evidence="3" key="1">
    <citation type="submission" date="2018-02" db="EMBL/GenBank/DDBJ databases">
        <authorList>
            <person name="Hausmann B."/>
        </authorList>
    </citation>
    <scope>NUCLEOTIDE SEQUENCE [LARGE SCALE GENOMIC DNA]</scope>
    <source>
        <strain evidence="3">Peat soil MAG SbA5</strain>
    </source>
</reference>
<dbReference type="AlphaFoldDB" id="A0A2N9L840"/>
<organism evidence="2 3">
    <name type="scientific">Candidatus Sulfuritelmatomonas gaucii</name>
    <dbReference type="NCBI Taxonomy" id="2043161"/>
    <lineage>
        <taxon>Bacteria</taxon>
        <taxon>Pseudomonadati</taxon>
        <taxon>Acidobacteriota</taxon>
        <taxon>Terriglobia</taxon>
        <taxon>Terriglobales</taxon>
        <taxon>Acidobacteriaceae</taxon>
        <taxon>Candidatus Sulfuritelmatomonas</taxon>
    </lineage>
</organism>
<evidence type="ECO:0000313" key="2">
    <source>
        <dbReference type="EMBL" id="SPE19155.1"/>
    </source>
</evidence>
<dbReference type="GO" id="GO:0016740">
    <property type="term" value="F:transferase activity"/>
    <property type="evidence" value="ECO:0007669"/>
    <property type="project" value="UniProtKB-KW"/>
</dbReference>
<accession>A0A2N9L840</accession>
<gene>
    <name evidence="2" type="ORF">SBA5_220001</name>
</gene>